<keyword evidence="1" id="KW-0808">Transferase</keyword>
<evidence type="ECO:0000313" key="2">
    <source>
        <dbReference type="Proteomes" id="UP000199116"/>
    </source>
</evidence>
<dbReference type="Gene3D" id="3.90.550.10">
    <property type="entry name" value="Spore Coat Polysaccharide Biosynthesis Protein SpsA, Chain A"/>
    <property type="match status" value="1"/>
</dbReference>
<keyword evidence="1" id="KW-0548">Nucleotidyltransferase</keyword>
<evidence type="ECO:0000313" key="1">
    <source>
        <dbReference type="EMBL" id="SFF74289.1"/>
    </source>
</evidence>
<dbReference type="InterPro" id="IPR003329">
    <property type="entry name" value="Cytidylyl_trans"/>
</dbReference>
<protein>
    <submittedName>
        <fullName evidence="1">N-acylneuraminate cytidylyltransferase</fullName>
    </submittedName>
</protein>
<keyword evidence="2" id="KW-1185">Reference proteome</keyword>
<dbReference type="CDD" id="cd02513">
    <property type="entry name" value="CMP-NeuAc_Synthase"/>
    <property type="match status" value="1"/>
</dbReference>
<dbReference type="Proteomes" id="UP000199116">
    <property type="component" value="Unassembled WGS sequence"/>
</dbReference>
<organism evidence="1 2">
    <name type="scientific">Salegentibacter agarivorans</name>
    <dbReference type="NCBI Taxonomy" id="345907"/>
    <lineage>
        <taxon>Bacteria</taxon>
        <taxon>Pseudomonadati</taxon>
        <taxon>Bacteroidota</taxon>
        <taxon>Flavobacteriia</taxon>
        <taxon>Flavobacteriales</taxon>
        <taxon>Flavobacteriaceae</taxon>
        <taxon>Salegentibacter</taxon>
    </lineage>
</organism>
<gene>
    <name evidence="1" type="ORF">SAMN04488033_10770</name>
</gene>
<dbReference type="PANTHER" id="PTHR21485:SF6">
    <property type="entry name" value="N-ACYLNEURAMINATE CYTIDYLYLTRANSFERASE-RELATED"/>
    <property type="match status" value="1"/>
</dbReference>
<dbReference type="GO" id="GO:0008781">
    <property type="term" value="F:N-acylneuraminate cytidylyltransferase activity"/>
    <property type="evidence" value="ECO:0007669"/>
    <property type="project" value="TreeGrafter"/>
</dbReference>
<dbReference type="PANTHER" id="PTHR21485">
    <property type="entry name" value="HAD SUPERFAMILY MEMBERS CMAS AND KDSC"/>
    <property type="match status" value="1"/>
</dbReference>
<dbReference type="InterPro" id="IPR029044">
    <property type="entry name" value="Nucleotide-diphossugar_trans"/>
</dbReference>
<dbReference type="SUPFAM" id="SSF53448">
    <property type="entry name" value="Nucleotide-diphospho-sugar transferases"/>
    <property type="match status" value="1"/>
</dbReference>
<accession>A0A1I2L736</accession>
<dbReference type="EMBL" id="FOOH01000007">
    <property type="protein sequence ID" value="SFF74289.1"/>
    <property type="molecule type" value="Genomic_DNA"/>
</dbReference>
<dbReference type="Pfam" id="PF02348">
    <property type="entry name" value="CTP_transf_3"/>
    <property type="match status" value="1"/>
</dbReference>
<dbReference type="RefSeq" id="WP_075325961.1">
    <property type="nucleotide sequence ID" value="NZ_FOOH01000007.1"/>
</dbReference>
<sequence length="230" mass="25607">MKILGIIPARGGSKGIPGKNIKVLAGKPLLGYTIEAALDSKLLTRCILSSDSQKIINTGKQHGIEVPFTRPSQLAEDNTPSLDVVKHALSYFENANEDYDAVCLLQPTTPFRKKGLIDEAIKEFESGNHDSLISVREVPHEFNPHWVFEEQNGALQIATGEENIISRRQELPKAFHRDGAIYLVKTDIILKENSLYGENIGFIENSDTDYVNLDTEADWMKAESILKSRS</sequence>
<name>A0A1I2L736_9FLAO</name>
<dbReference type="InterPro" id="IPR050793">
    <property type="entry name" value="CMP-NeuNAc_synthase"/>
</dbReference>
<proteinExistence type="predicted"/>
<reference evidence="2" key="1">
    <citation type="submission" date="2016-10" db="EMBL/GenBank/DDBJ databases">
        <authorList>
            <person name="Varghese N."/>
            <person name="Submissions S."/>
        </authorList>
    </citation>
    <scope>NUCLEOTIDE SEQUENCE [LARGE SCALE GENOMIC DNA]</scope>
    <source>
        <strain evidence="2">DSM 23515</strain>
    </source>
</reference>
<dbReference type="AlphaFoldDB" id="A0A1I2L736"/>